<keyword evidence="6" id="KW-1185">Reference proteome</keyword>
<proteinExistence type="inferred from homology"/>
<keyword evidence="1" id="KW-0233">DNA recombination</keyword>
<dbReference type="EC" id="5.6.2.3" evidence="1"/>
<dbReference type="EMBL" id="OU898277">
    <property type="protein sequence ID" value="CAG9829880.1"/>
    <property type="molecule type" value="Genomic_DNA"/>
</dbReference>
<comment type="similarity">
    <text evidence="1">Belongs to the helicase family.</text>
</comment>
<dbReference type="GO" id="GO:0006310">
    <property type="term" value="P:DNA recombination"/>
    <property type="evidence" value="ECO:0007669"/>
    <property type="project" value="UniProtKB-KW"/>
</dbReference>
<keyword evidence="1" id="KW-0347">Helicase</keyword>
<dbReference type="GO" id="GO:0006281">
    <property type="term" value="P:DNA repair"/>
    <property type="evidence" value="ECO:0007669"/>
    <property type="project" value="UniProtKB-KW"/>
</dbReference>
<sequence>MNFSIFLSTLFIIISITFTKAGDSNPPINVNGKNETDIPAIDNITDGGRTAYSIPKLPLDVHCKPNAMCNIKKRSRMVALMQTNSVIIWDECTMTHKHSLDALHRRMQDLNGKDKLFGASVLPLSDDFRHALPVVPLCTATFNRTTTNNHNKQYNHNPKDNNPNYHNYSKNNYHNHNYNKTRYHNPNYTKTDYPNHKYYNHKYYNHNYYHCRSECYNYSESYSESYCKA</sequence>
<keyword evidence="1" id="KW-0227">DNA damage</keyword>
<keyword evidence="1" id="KW-0547">Nucleotide-binding</keyword>
<organism evidence="5 6">
    <name type="scientific">Diabrotica balteata</name>
    <name type="common">Banded cucumber beetle</name>
    <dbReference type="NCBI Taxonomy" id="107213"/>
    <lineage>
        <taxon>Eukaryota</taxon>
        <taxon>Metazoa</taxon>
        <taxon>Ecdysozoa</taxon>
        <taxon>Arthropoda</taxon>
        <taxon>Hexapoda</taxon>
        <taxon>Insecta</taxon>
        <taxon>Pterygota</taxon>
        <taxon>Neoptera</taxon>
        <taxon>Endopterygota</taxon>
        <taxon>Coleoptera</taxon>
        <taxon>Polyphaga</taxon>
        <taxon>Cucujiformia</taxon>
        <taxon>Chrysomeloidea</taxon>
        <taxon>Chrysomelidae</taxon>
        <taxon>Galerucinae</taxon>
        <taxon>Diabroticina</taxon>
        <taxon>Diabroticites</taxon>
        <taxon>Diabrotica</taxon>
    </lineage>
</organism>
<keyword evidence="1" id="KW-0234">DNA repair</keyword>
<comment type="cofactor">
    <cofactor evidence="1">
        <name>Mg(2+)</name>
        <dbReference type="ChEBI" id="CHEBI:18420"/>
    </cofactor>
</comment>
<evidence type="ECO:0000313" key="6">
    <source>
        <dbReference type="Proteomes" id="UP001153709"/>
    </source>
</evidence>
<evidence type="ECO:0000256" key="3">
    <source>
        <dbReference type="SAM" id="SignalP"/>
    </source>
</evidence>
<feature type="compositionally biased region" description="Polar residues" evidence="2">
    <location>
        <begin position="146"/>
        <end position="156"/>
    </location>
</feature>
<dbReference type="Pfam" id="PF05970">
    <property type="entry name" value="PIF1"/>
    <property type="match status" value="1"/>
</dbReference>
<accession>A0A9N9SUU6</accession>
<dbReference type="GO" id="GO:0000723">
    <property type="term" value="P:telomere maintenance"/>
    <property type="evidence" value="ECO:0007669"/>
    <property type="project" value="InterPro"/>
</dbReference>
<evidence type="ECO:0000259" key="4">
    <source>
        <dbReference type="Pfam" id="PF05970"/>
    </source>
</evidence>
<dbReference type="PANTHER" id="PTHR10492">
    <property type="match status" value="1"/>
</dbReference>
<dbReference type="Proteomes" id="UP001153709">
    <property type="component" value="Chromosome 2"/>
</dbReference>
<gene>
    <name evidence="5" type="ORF">DIABBA_LOCUS3636</name>
</gene>
<dbReference type="OrthoDB" id="6747218at2759"/>
<dbReference type="GO" id="GO:0016787">
    <property type="term" value="F:hydrolase activity"/>
    <property type="evidence" value="ECO:0007669"/>
    <property type="project" value="UniProtKB-KW"/>
</dbReference>
<evidence type="ECO:0000256" key="1">
    <source>
        <dbReference type="RuleBase" id="RU363044"/>
    </source>
</evidence>
<dbReference type="InterPro" id="IPR010285">
    <property type="entry name" value="DNA_helicase_pif1-like_DEAD"/>
</dbReference>
<feature type="signal peptide" evidence="3">
    <location>
        <begin position="1"/>
        <end position="21"/>
    </location>
</feature>
<keyword evidence="1" id="KW-0067">ATP-binding</keyword>
<dbReference type="PANTHER" id="PTHR10492:SF95">
    <property type="entry name" value="HELITRON HELICASE-LIKE DOMAIN-CONTAINING PROTEIN"/>
    <property type="match status" value="1"/>
</dbReference>
<feature type="region of interest" description="Disordered" evidence="2">
    <location>
        <begin position="146"/>
        <end position="175"/>
    </location>
</feature>
<feature type="compositionally biased region" description="Low complexity" evidence="2">
    <location>
        <begin position="161"/>
        <end position="175"/>
    </location>
</feature>
<protein>
    <recommendedName>
        <fullName evidence="1">ATP-dependent DNA helicase</fullName>
        <ecNumber evidence="1">5.6.2.3</ecNumber>
    </recommendedName>
</protein>
<evidence type="ECO:0000256" key="2">
    <source>
        <dbReference type="SAM" id="MobiDB-lite"/>
    </source>
</evidence>
<evidence type="ECO:0000313" key="5">
    <source>
        <dbReference type="EMBL" id="CAG9829880.1"/>
    </source>
</evidence>
<keyword evidence="3" id="KW-0732">Signal</keyword>
<dbReference type="GO" id="GO:0043139">
    <property type="term" value="F:5'-3' DNA helicase activity"/>
    <property type="evidence" value="ECO:0007669"/>
    <property type="project" value="UniProtKB-EC"/>
</dbReference>
<feature type="domain" description="DNA helicase Pif1-like DEAD-box helicase" evidence="4">
    <location>
        <begin position="46"/>
        <end position="138"/>
    </location>
</feature>
<feature type="chain" id="PRO_5040323418" description="ATP-dependent DNA helicase" evidence="3">
    <location>
        <begin position="22"/>
        <end position="229"/>
    </location>
</feature>
<keyword evidence="1" id="KW-0378">Hydrolase</keyword>
<dbReference type="AlphaFoldDB" id="A0A9N9SUU6"/>
<dbReference type="GO" id="GO:0005524">
    <property type="term" value="F:ATP binding"/>
    <property type="evidence" value="ECO:0007669"/>
    <property type="project" value="UniProtKB-KW"/>
</dbReference>
<reference evidence="5" key="1">
    <citation type="submission" date="2022-01" db="EMBL/GenBank/DDBJ databases">
        <authorList>
            <person name="King R."/>
        </authorList>
    </citation>
    <scope>NUCLEOTIDE SEQUENCE</scope>
</reference>
<name>A0A9N9SUU6_DIABA</name>
<comment type="catalytic activity">
    <reaction evidence="1">
        <text>ATP + H2O = ADP + phosphate + H(+)</text>
        <dbReference type="Rhea" id="RHEA:13065"/>
        <dbReference type="ChEBI" id="CHEBI:15377"/>
        <dbReference type="ChEBI" id="CHEBI:15378"/>
        <dbReference type="ChEBI" id="CHEBI:30616"/>
        <dbReference type="ChEBI" id="CHEBI:43474"/>
        <dbReference type="ChEBI" id="CHEBI:456216"/>
        <dbReference type="EC" id="5.6.2.3"/>
    </reaction>
</comment>